<evidence type="ECO:0000256" key="2">
    <source>
        <dbReference type="SAM" id="Phobius"/>
    </source>
</evidence>
<feature type="domain" description="Nucleoside transporter/FeoB GTPase Gate" evidence="3">
    <location>
        <begin position="45"/>
        <end position="118"/>
    </location>
</feature>
<accession>A0ABT9CCV5</accession>
<evidence type="ECO:0000256" key="1">
    <source>
        <dbReference type="SAM" id="MobiDB-lite"/>
    </source>
</evidence>
<evidence type="ECO:0000313" key="4">
    <source>
        <dbReference type="EMBL" id="MDO7907097.1"/>
    </source>
</evidence>
<keyword evidence="2" id="KW-0812">Transmembrane</keyword>
<comment type="caution">
    <text evidence="4">The sequence shown here is derived from an EMBL/GenBank/DDBJ whole genome shotgun (WGS) entry which is preliminary data.</text>
</comment>
<feature type="transmembrane region" description="Helical" evidence="2">
    <location>
        <begin position="380"/>
        <end position="402"/>
    </location>
</feature>
<feature type="transmembrane region" description="Helical" evidence="2">
    <location>
        <begin position="223"/>
        <end position="244"/>
    </location>
</feature>
<sequence length="419" mass="45105">MSLIHRWSVPVIAALLSGLCLLLVLYPQAAWDAGIRGLAIWWDVLFPSLFPFFVISELLLGFGIVHFIGTLLDPLMQPVFRIPGSGGFVAAMGYASGYPIGAKLTAKLYQEQLLTREEGERLVAFTTSSDPIFLIGAVSVGFFHNPQAALVLASAHYGGGLLVGLLMRFHGTKRPSRLPKSRPSAEPQSTEQRRSRLRRALSAMHHARIQDGRRLGELLQQSISSSLQLIMVVGGLVVFFSVMLEVTTRAGLMGGLYAGVGHLLGMAGIPMQLTEAMIGGLFEVTLGARGAGSAGEGIPLEYKLAAAAFILSWGGLSVHAQVASILNDTPLRYLPFMIARLVHGMLASILVLCLYHPLMGSSMSVLAPFKDTGADAQPGLFAYVSLQIQWLLLLLGLLLLLAGAASGWKRIKLYFSGWK</sequence>
<dbReference type="RefSeq" id="WP_305024296.1">
    <property type="nucleotide sequence ID" value="NZ_JAUQTB010000005.1"/>
</dbReference>
<feature type="transmembrane region" description="Helical" evidence="2">
    <location>
        <begin position="122"/>
        <end position="143"/>
    </location>
</feature>
<feature type="region of interest" description="Disordered" evidence="1">
    <location>
        <begin position="173"/>
        <end position="196"/>
    </location>
</feature>
<reference evidence="4 5" key="1">
    <citation type="submission" date="2023-07" db="EMBL/GenBank/DDBJ databases">
        <title>Paenibacillus sp. JX-17 nov. isolated from soil.</title>
        <authorList>
            <person name="Wan Y."/>
            <person name="Liu B."/>
        </authorList>
    </citation>
    <scope>NUCLEOTIDE SEQUENCE [LARGE SCALE GENOMIC DNA]</scope>
    <source>
        <strain evidence="4 5">JX-17</strain>
    </source>
</reference>
<keyword evidence="2" id="KW-1133">Transmembrane helix</keyword>
<feature type="transmembrane region" description="Helical" evidence="2">
    <location>
        <begin position="49"/>
        <end position="72"/>
    </location>
</feature>
<keyword evidence="5" id="KW-1185">Reference proteome</keyword>
<organism evidence="4 5">
    <name type="scientific">Paenibacillus lacisoli</name>
    <dbReference type="NCBI Taxonomy" id="3064525"/>
    <lineage>
        <taxon>Bacteria</taxon>
        <taxon>Bacillati</taxon>
        <taxon>Bacillota</taxon>
        <taxon>Bacilli</taxon>
        <taxon>Bacillales</taxon>
        <taxon>Paenibacillaceae</taxon>
        <taxon>Paenibacillus</taxon>
    </lineage>
</organism>
<evidence type="ECO:0000313" key="5">
    <source>
        <dbReference type="Proteomes" id="UP001240171"/>
    </source>
</evidence>
<name>A0ABT9CCV5_9BACL</name>
<feature type="transmembrane region" description="Helical" evidence="2">
    <location>
        <begin position="341"/>
        <end position="360"/>
    </location>
</feature>
<feature type="transmembrane region" description="Helical" evidence="2">
    <location>
        <begin position="149"/>
        <end position="167"/>
    </location>
</feature>
<dbReference type="Proteomes" id="UP001240171">
    <property type="component" value="Unassembled WGS sequence"/>
</dbReference>
<evidence type="ECO:0000259" key="3">
    <source>
        <dbReference type="Pfam" id="PF07670"/>
    </source>
</evidence>
<gene>
    <name evidence="4" type="primary">ylbJ</name>
    <name evidence="4" type="ORF">Q5741_11780</name>
</gene>
<feature type="transmembrane region" description="Helical" evidence="2">
    <location>
        <begin position="7"/>
        <end position="29"/>
    </location>
</feature>
<dbReference type="InterPro" id="IPR011642">
    <property type="entry name" value="Gate_dom"/>
</dbReference>
<protein>
    <submittedName>
        <fullName evidence="4">Sporulation integral membrane protein YlbJ</fullName>
    </submittedName>
</protein>
<keyword evidence="2" id="KW-0472">Membrane</keyword>
<dbReference type="NCBIfam" id="TIGR02871">
    <property type="entry name" value="spore_ylbJ"/>
    <property type="match status" value="1"/>
</dbReference>
<dbReference type="Pfam" id="PF07670">
    <property type="entry name" value="Gate"/>
    <property type="match status" value="1"/>
</dbReference>
<proteinExistence type="predicted"/>
<feature type="transmembrane region" description="Helical" evidence="2">
    <location>
        <begin position="250"/>
        <end position="269"/>
    </location>
</feature>
<dbReference type="EMBL" id="JAUQTB010000005">
    <property type="protein sequence ID" value="MDO7907097.1"/>
    <property type="molecule type" value="Genomic_DNA"/>
</dbReference>
<dbReference type="InterPro" id="IPR014226">
    <property type="entry name" value="Spore_IM_YlbJ"/>
</dbReference>